<feature type="compositionally biased region" description="Basic residues" evidence="1">
    <location>
        <begin position="7"/>
        <end position="16"/>
    </location>
</feature>
<accession>A0ABU6RW57</accession>
<dbReference type="EMBL" id="JASCZI010032553">
    <property type="protein sequence ID" value="MED6128361.1"/>
    <property type="molecule type" value="Genomic_DNA"/>
</dbReference>
<feature type="region of interest" description="Disordered" evidence="1">
    <location>
        <begin position="1"/>
        <end position="32"/>
    </location>
</feature>
<evidence type="ECO:0000256" key="1">
    <source>
        <dbReference type="SAM" id="MobiDB-lite"/>
    </source>
</evidence>
<gene>
    <name evidence="2" type="ORF">PIB30_096963</name>
</gene>
<comment type="caution">
    <text evidence="2">The sequence shown here is derived from an EMBL/GenBank/DDBJ whole genome shotgun (WGS) entry which is preliminary data.</text>
</comment>
<dbReference type="Proteomes" id="UP001341840">
    <property type="component" value="Unassembled WGS sequence"/>
</dbReference>
<name>A0ABU6RW57_9FABA</name>
<sequence length="99" mass="11349">MTDARRYRSLFSRRRVAPPTPHYRSPTPVTRNPRRAPLTLLLNWKVTLTSLVRRMLCTLLALKPIILMPPMDLRGRASVLAPLLLVVTPLMTLPHQTMI</sequence>
<organism evidence="2 3">
    <name type="scientific">Stylosanthes scabra</name>
    <dbReference type="NCBI Taxonomy" id="79078"/>
    <lineage>
        <taxon>Eukaryota</taxon>
        <taxon>Viridiplantae</taxon>
        <taxon>Streptophyta</taxon>
        <taxon>Embryophyta</taxon>
        <taxon>Tracheophyta</taxon>
        <taxon>Spermatophyta</taxon>
        <taxon>Magnoliopsida</taxon>
        <taxon>eudicotyledons</taxon>
        <taxon>Gunneridae</taxon>
        <taxon>Pentapetalae</taxon>
        <taxon>rosids</taxon>
        <taxon>fabids</taxon>
        <taxon>Fabales</taxon>
        <taxon>Fabaceae</taxon>
        <taxon>Papilionoideae</taxon>
        <taxon>50 kb inversion clade</taxon>
        <taxon>dalbergioids sensu lato</taxon>
        <taxon>Dalbergieae</taxon>
        <taxon>Pterocarpus clade</taxon>
        <taxon>Stylosanthes</taxon>
    </lineage>
</organism>
<proteinExistence type="predicted"/>
<evidence type="ECO:0000313" key="3">
    <source>
        <dbReference type="Proteomes" id="UP001341840"/>
    </source>
</evidence>
<evidence type="ECO:0000313" key="2">
    <source>
        <dbReference type="EMBL" id="MED6128361.1"/>
    </source>
</evidence>
<feature type="non-terminal residue" evidence="2">
    <location>
        <position position="99"/>
    </location>
</feature>
<reference evidence="2 3" key="1">
    <citation type="journal article" date="2023" name="Plants (Basel)">
        <title>Bridging the Gap: Combining Genomics and Transcriptomics Approaches to Understand Stylosanthes scabra, an Orphan Legume from the Brazilian Caatinga.</title>
        <authorList>
            <person name="Ferreira-Neto J.R.C."/>
            <person name="da Silva M.D."/>
            <person name="Binneck E."/>
            <person name="de Melo N.F."/>
            <person name="da Silva R.H."/>
            <person name="de Melo A.L.T.M."/>
            <person name="Pandolfi V."/>
            <person name="Bustamante F.O."/>
            <person name="Brasileiro-Vidal A.C."/>
            <person name="Benko-Iseppon A.M."/>
        </authorList>
    </citation>
    <scope>NUCLEOTIDE SEQUENCE [LARGE SCALE GENOMIC DNA]</scope>
    <source>
        <tissue evidence="2">Leaves</tissue>
    </source>
</reference>
<keyword evidence="3" id="KW-1185">Reference proteome</keyword>
<protein>
    <submittedName>
        <fullName evidence="2">Uncharacterized protein</fullName>
    </submittedName>
</protein>